<evidence type="ECO:0000259" key="2">
    <source>
        <dbReference type="Pfam" id="PF25003"/>
    </source>
</evidence>
<feature type="domain" description="DUF7781" evidence="2">
    <location>
        <begin position="225"/>
        <end position="360"/>
    </location>
</feature>
<dbReference type="InterPro" id="IPR018171">
    <property type="entry name" value="Pept_tRNA_hydro_CS"/>
</dbReference>
<dbReference type="Gene3D" id="3.40.50.1470">
    <property type="entry name" value="Peptidyl-tRNA hydrolase"/>
    <property type="match status" value="1"/>
</dbReference>
<feature type="region of interest" description="Disordered" evidence="1">
    <location>
        <begin position="182"/>
        <end position="215"/>
    </location>
</feature>
<dbReference type="InterPro" id="IPR036416">
    <property type="entry name" value="Pept_tRNA_hydro_sf"/>
</dbReference>
<dbReference type="AlphaFoldDB" id="A0ABD1YJP5"/>
<evidence type="ECO:0000313" key="3">
    <source>
        <dbReference type="EMBL" id="KAL2629922.1"/>
    </source>
</evidence>
<dbReference type="InterPro" id="IPR056683">
    <property type="entry name" value="DUF7781"/>
</dbReference>
<dbReference type="SUPFAM" id="SSF53178">
    <property type="entry name" value="Peptidyl-tRNA hydrolase-like"/>
    <property type="match status" value="1"/>
</dbReference>
<accession>A0ABD1YJP5</accession>
<dbReference type="Proteomes" id="UP001605036">
    <property type="component" value="Unassembled WGS sequence"/>
</dbReference>
<keyword evidence="4" id="KW-1185">Reference proteome</keyword>
<comment type="caution">
    <text evidence="3">The sequence shown here is derived from an EMBL/GenBank/DDBJ whole genome shotgun (WGS) entry which is preliminary data.</text>
</comment>
<organism evidence="3 4">
    <name type="scientific">Riccia fluitans</name>
    <dbReference type="NCBI Taxonomy" id="41844"/>
    <lineage>
        <taxon>Eukaryota</taxon>
        <taxon>Viridiplantae</taxon>
        <taxon>Streptophyta</taxon>
        <taxon>Embryophyta</taxon>
        <taxon>Marchantiophyta</taxon>
        <taxon>Marchantiopsida</taxon>
        <taxon>Marchantiidae</taxon>
        <taxon>Marchantiales</taxon>
        <taxon>Ricciaceae</taxon>
        <taxon>Riccia</taxon>
    </lineage>
</organism>
<dbReference type="PANTHER" id="PTHR35710">
    <property type="entry name" value="OBP3-RESPONSIVE PROTEIN 4 (ORG4)"/>
    <property type="match status" value="1"/>
</dbReference>
<dbReference type="EMBL" id="JBHFFA010000004">
    <property type="protein sequence ID" value="KAL2629922.1"/>
    <property type="molecule type" value="Genomic_DNA"/>
</dbReference>
<protein>
    <recommendedName>
        <fullName evidence="2">DUF7781 domain-containing protein</fullName>
    </recommendedName>
</protein>
<dbReference type="InterPro" id="IPR001328">
    <property type="entry name" value="Pept_tRNA_hydro"/>
</dbReference>
<reference evidence="3 4" key="1">
    <citation type="submission" date="2024-09" db="EMBL/GenBank/DDBJ databases">
        <title>Chromosome-scale assembly of Riccia fluitans.</title>
        <authorList>
            <person name="Paukszto L."/>
            <person name="Sawicki J."/>
            <person name="Karawczyk K."/>
            <person name="Piernik-Szablinska J."/>
            <person name="Szczecinska M."/>
            <person name="Mazdziarz M."/>
        </authorList>
    </citation>
    <scope>NUCLEOTIDE SEQUENCE [LARGE SCALE GENOMIC DNA]</scope>
    <source>
        <strain evidence="3">Rf_01</strain>
        <tissue evidence="3">Aerial parts of the thallus</tissue>
    </source>
</reference>
<feature type="compositionally biased region" description="Polar residues" evidence="1">
    <location>
        <begin position="182"/>
        <end position="200"/>
    </location>
</feature>
<evidence type="ECO:0000256" key="1">
    <source>
        <dbReference type="SAM" id="MobiDB-lite"/>
    </source>
</evidence>
<evidence type="ECO:0000313" key="4">
    <source>
        <dbReference type="Proteomes" id="UP001605036"/>
    </source>
</evidence>
<dbReference type="PANTHER" id="PTHR35710:SF1">
    <property type="entry name" value="OBP3-RESPONSIVE PROTEIN 4 (ORG4)"/>
    <property type="match status" value="1"/>
</dbReference>
<gene>
    <name evidence="3" type="ORF">R1flu_014608</name>
</gene>
<sequence length="396" mass="44923">MKIEEYWQKIGTVTYDMALFGYRMTLNPPLGSWGGAVGYRVRLETSNNPEIECSNLSLLIFLETSTTSPVEKRASPWLFVGLGNPGSKYQGTRHNVGFDMIDAIAEAEGISLFTIQFKALLGKAWADWRLASPACKTADLYEFECRRRLESRNTRRYQRQDSKTNNTFLNVLKERVQAVLDAQQSSSPRHSSTGNVSDPLSPQFHEAPSSSHQHASLRNQSRELIDWTPKDVFLKFWQQVEGYQLGANFEFDGFKIDGFNTKFVFKPTKSDRKWKLICKPKPGDLRLLTKKLPIGPLLNIQVGIGHDWINHTTGWKWKVTTSLGGDRVSQIRHKTLFPIGPGIDFRVGWNAEYVLPDLHGFWLIPVLKMPLVIFKSSPLSSKVLGSYPMDVTPCQP</sequence>
<dbReference type="Pfam" id="PF01195">
    <property type="entry name" value="Pept_tRNA_hydro"/>
    <property type="match status" value="1"/>
</dbReference>
<dbReference type="PROSITE" id="PS01195">
    <property type="entry name" value="PEPT_TRNA_HYDROL_1"/>
    <property type="match status" value="1"/>
</dbReference>
<proteinExistence type="predicted"/>
<name>A0ABD1YJP5_9MARC</name>
<dbReference type="Pfam" id="PF25003">
    <property type="entry name" value="DUF7781"/>
    <property type="match status" value="1"/>
</dbReference>